<protein>
    <submittedName>
        <fullName evidence="2">Uncharacterized protein</fullName>
    </submittedName>
</protein>
<dbReference type="AlphaFoldDB" id="A0AAP0MXM9"/>
<evidence type="ECO:0000313" key="2">
    <source>
        <dbReference type="EMBL" id="KAK9221857.1"/>
    </source>
</evidence>
<feature type="compositionally biased region" description="Acidic residues" evidence="1">
    <location>
        <begin position="120"/>
        <end position="129"/>
    </location>
</feature>
<accession>A0AAP0MXM9</accession>
<feature type="compositionally biased region" description="Basic and acidic residues" evidence="1">
    <location>
        <begin position="100"/>
        <end position="119"/>
    </location>
</feature>
<reference evidence="2 3" key="1">
    <citation type="submission" date="2024-05" db="EMBL/GenBank/DDBJ databases">
        <title>Haplotype-resolved chromosome-level genome assembly of Huyou (Citrus changshanensis).</title>
        <authorList>
            <person name="Miao C."/>
            <person name="Chen W."/>
            <person name="Wu Y."/>
            <person name="Wang L."/>
            <person name="Zhao S."/>
            <person name="Grierson D."/>
            <person name="Xu C."/>
            <person name="Chen K."/>
        </authorList>
    </citation>
    <scope>NUCLEOTIDE SEQUENCE [LARGE SCALE GENOMIC DNA]</scope>
    <source>
        <strain evidence="2">01-14</strain>
        <tissue evidence="2">Leaf</tissue>
    </source>
</reference>
<feature type="region of interest" description="Disordered" evidence="1">
    <location>
        <begin position="100"/>
        <end position="152"/>
    </location>
</feature>
<dbReference type="Proteomes" id="UP001428341">
    <property type="component" value="Unassembled WGS sequence"/>
</dbReference>
<keyword evidence="3" id="KW-1185">Reference proteome</keyword>
<sequence>MEVYSMQGHKGRTSKKEPKHWVFQTNYNGGRSYRTRITNRKLVVLVSLFRKGIDALQTWNMQIKREGKIKLMHARRKNIPRSTNRKLPVCGSRLDNLVKDNYTRDASESDKRRENPTHWEDDEECELPNDLDTSGDIGYDGSSDDSRAYKAP</sequence>
<evidence type="ECO:0000256" key="1">
    <source>
        <dbReference type="SAM" id="MobiDB-lite"/>
    </source>
</evidence>
<organism evidence="2 3">
    <name type="scientific">Citrus x changshan-huyou</name>
    <dbReference type="NCBI Taxonomy" id="2935761"/>
    <lineage>
        <taxon>Eukaryota</taxon>
        <taxon>Viridiplantae</taxon>
        <taxon>Streptophyta</taxon>
        <taxon>Embryophyta</taxon>
        <taxon>Tracheophyta</taxon>
        <taxon>Spermatophyta</taxon>
        <taxon>Magnoliopsida</taxon>
        <taxon>eudicotyledons</taxon>
        <taxon>Gunneridae</taxon>
        <taxon>Pentapetalae</taxon>
        <taxon>rosids</taxon>
        <taxon>malvids</taxon>
        <taxon>Sapindales</taxon>
        <taxon>Rutaceae</taxon>
        <taxon>Aurantioideae</taxon>
        <taxon>Citrus</taxon>
    </lineage>
</organism>
<comment type="caution">
    <text evidence="2">The sequence shown here is derived from an EMBL/GenBank/DDBJ whole genome shotgun (WGS) entry which is preliminary data.</text>
</comment>
<proteinExistence type="predicted"/>
<name>A0AAP0MXM9_9ROSI</name>
<gene>
    <name evidence="2" type="ORF">WN944_010287</name>
</gene>
<evidence type="ECO:0000313" key="3">
    <source>
        <dbReference type="Proteomes" id="UP001428341"/>
    </source>
</evidence>
<dbReference type="EMBL" id="JBCGBO010000002">
    <property type="protein sequence ID" value="KAK9221857.1"/>
    <property type="molecule type" value="Genomic_DNA"/>
</dbReference>